<dbReference type="EMBL" id="NCKW01004863">
    <property type="protein sequence ID" value="POM74484.1"/>
    <property type="molecule type" value="Genomic_DNA"/>
</dbReference>
<feature type="region of interest" description="Disordered" evidence="1">
    <location>
        <begin position="198"/>
        <end position="265"/>
    </location>
</feature>
<organism evidence="3 4">
    <name type="scientific">Phytophthora palmivora</name>
    <dbReference type="NCBI Taxonomy" id="4796"/>
    <lineage>
        <taxon>Eukaryota</taxon>
        <taxon>Sar</taxon>
        <taxon>Stramenopiles</taxon>
        <taxon>Oomycota</taxon>
        <taxon>Peronosporomycetes</taxon>
        <taxon>Peronosporales</taxon>
        <taxon>Peronosporaceae</taxon>
        <taxon>Phytophthora</taxon>
    </lineage>
</organism>
<feature type="compositionally biased region" description="Acidic residues" evidence="1">
    <location>
        <begin position="222"/>
        <end position="235"/>
    </location>
</feature>
<evidence type="ECO:0000259" key="2">
    <source>
        <dbReference type="Pfam" id="PF07727"/>
    </source>
</evidence>
<evidence type="ECO:0000313" key="3">
    <source>
        <dbReference type="EMBL" id="POM74484.1"/>
    </source>
</evidence>
<keyword evidence="4" id="KW-1185">Reference proteome</keyword>
<feature type="compositionally biased region" description="Polar residues" evidence="1">
    <location>
        <begin position="242"/>
        <end position="256"/>
    </location>
</feature>
<gene>
    <name evidence="3" type="ORF">PHPALM_8554</name>
</gene>
<accession>A0A2P4Y9I9</accession>
<dbReference type="InterPro" id="IPR013103">
    <property type="entry name" value="RVT_2"/>
</dbReference>
<feature type="domain" description="Reverse transcriptase Ty1/copia-type" evidence="2">
    <location>
        <begin position="398"/>
        <end position="483"/>
    </location>
</feature>
<evidence type="ECO:0000313" key="4">
    <source>
        <dbReference type="Proteomes" id="UP000237271"/>
    </source>
</evidence>
<name>A0A2P4Y9I9_9STRA</name>
<dbReference type="Pfam" id="PF07727">
    <property type="entry name" value="RVT_2"/>
    <property type="match status" value="1"/>
</dbReference>
<sequence length="496" mass="54648">MLGMSRTECTTRVQCLALSQTHHIRRFGALAYLHVPATLGRHKLHQNAKIGFVLGYTHNVDLDEEDLASLHFTPIVRNDEILQSSTTSVASDGRLSVCCEEGEAAGYEIMDTVCADTEHAQYEPIGCQLGTGDCNHDALEMGIRATSVGVDLREDNRNNERSRTHHEHLDFIMQESTDDNSTAEDYENVSWNWTSATANASGNEETASVASTRGSSVGKEDLSDEQDLGEDDDGDITVGSVFESNDGSSAHLSNSLGLEEDSDEKLEGQSVIATNIQHENDREVINANGVLAAYHPRQSGKRTHTDETPSEEERVEISAAKQTKRTRTGLRDVFDDYVMNVTQATSRVLDKKNIPIKASEVPIPRNHRESMRSKYKDFWKLAEMEEMAALKANGAIEEVPHNANAVNTMCVYALKSDFQGYVIRFKARVVALGNHQRPGIDFRETFASVARMSSFRLLLALSAELGLQVYGADINTAYLNAGLGIPQYLGSIDGYP</sequence>
<evidence type="ECO:0000256" key="1">
    <source>
        <dbReference type="SAM" id="MobiDB-lite"/>
    </source>
</evidence>
<reference evidence="3 4" key="1">
    <citation type="journal article" date="2017" name="Genome Biol. Evol.">
        <title>Phytophthora megakarya and P. palmivora, closely related causal agents of cacao black pod rot, underwent increases in genome sizes and gene numbers by different mechanisms.</title>
        <authorList>
            <person name="Ali S.S."/>
            <person name="Shao J."/>
            <person name="Lary D.J."/>
            <person name="Kronmiller B."/>
            <person name="Shen D."/>
            <person name="Strem M.D."/>
            <person name="Amoako-Attah I."/>
            <person name="Akrofi A.Y."/>
            <person name="Begoude B.A."/>
            <person name="Ten Hoopen G.M."/>
            <person name="Coulibaly K."/>
            <person name="Kebe B.I."/>
            <person name="Melnick R.L."/>
            <person name="Guiltinan M.J."/>
            <person name="Tyler B.M."/>
            <person name="Meinhardt L.W."/>
            <person name="Bailey B.A."/>
        </authorList>
    </citation>
    <scope>NUCLEOTIDE SEQUENCE [LARGE SCALE GENOMIC DNA]</scope>
    <source>
        <strain evidence="4">sbr112.9</strain>
    </source>
</reference>
<feature type="compositionally biased region" description="Polar residues" evidence="1">
    <location>
        <begin position="198"/>
        <end position="215"/>
    </location>
</feature>
<dbReference type="OrthoDB" id="121181at2759"/>
<protein>
    <submittedName>
        <fullName evidence="3">Integrase catalytic core protein</fullName>
    </submittedName>
</protein>
<proteinExistence type="predicted"/>
<dbReference type="AlphaFoldDB" id="A0A2P4Y9I9"/>
<dbReference type="Proteomes" id="UP000237271">
    <property type="component" value="Unassembled WGS sequence"/>
</dbReference>
<comment type="caution">
    <text evidence="3">The sequence shown here is derived from an EMBL/GenBank/DDBJ whole genome shotgun (WGS) entry which is preliminary data.</text>
</comment>